<gene>
    <name evidence="10" type="ORF">PX52LOC_02180</name>
</gene>
<evidence type="ECO:0000256" key="6">
    <source>
        <dbReference type="ARBA" id="ARBA00023136"/>
    </source>
</evidence>
<dbReference type="GO" id="GO:0005886">
    <property type="term" value="C:plasma membrane"/>
    <property type="evidence" value="ECO:0007669"/>
    <property type="project" value="UniProtKB-SubCell"/>
</dbReference>
<proteinExistence type="inferred from homology"/>
<dbReference type="KEGG" id="lrs:PX52LOC_02180"/>
<evidence type="ECO:0000313" key="11">
    <source>
        <dbReference type="Proteomes" id="UP000324974"/>
    </source>
</evidence>
<protein>
    <recommendedName>
        <fullName evidence="12">DUF2029 domain-containing protein</fullName>
    </recommendedName>
</protein>
<evidence type="ECO:0000256" key="4">
    <source>
        <dbReference type="ARBA" id="ARBA00022692"/>
    </source>
</evidence>
<dbReference type="GO" id="GO:0016758">
    <property type="term" value="F:hexosyltransferase activity"/>
    <property type="evidence" value="ECO:0007669"/>
    <property type="project" value="InterPro"/>
</dbReference>
<feature type="transmembrane region" description="Helical" evidence="9">
    <location>
        <begin position="378"/>
        <end position="394"/>
    </location>
</feature>
<evidence type="ECO:0000256" key="8">
    <source>
        <dbReference type="SAM" id="MobiDB-lite"/>
    </source>
</evidence>
<dbReference type="EMBL" id="CP042425">
    <property type="protein sequence ID" value="QEL15265.1"/>
    <property type="molecule type" value="Genomic_DNA"/>
</dbReference>
<evidence type="ECO:0008006" key="12">
    <source>
        <dbReference type="Google" id="ProtNLM"/>
    </source>
</evidence>
<evidence type="ECO:0000256" key="3">
    <source>
        <dbReference type="ARBA" id="ARBA00022679"/>
    </source>
</evidence>
<organism evidence="10 11">
    <name type="scientific">Limnoglobus roseus</name>
    <dbReference type="NCBI Taxonomy" id="2598579"/>
    <lineage>
        <taxon>Bacteria</taxon>
        <taxon>Pseudomonadati</taxon>
        <taxon>Planctomycetota</taxon>
        <taxon>Planctomycetia</taxon>
        <taxon>Gemmatales</taxon>
        <taxon>Gemmataceae</taxon>
        <taxon>Limnoglobus</taxon>
    </lineage>
</organism>
<dbReference type="AlphaFoldDB" id="A0A5C1A9N4"/>
<evidence type="ECO:0000256" key="2">
    <source>
        <dbReference type="ARBA" id="ARBA00022475"/>
    </source>
</evidence>
<keyword evidence="2" id="KW-1003">Cell membrane</keyword>
<comment type="similarity">
    <text evidence="7">Belongs to the glycosyltransferase 87 family.</text>
</comment>
<accession>A0A5C1A9N4</accession>
<feature type="transmembrane region" description="Helical" evidence="9">
    <location>
        <begin position="348"/>
        <end position="366"/>
    </location>
</feature>
<feature type="transmembrane region" description="Helical" evidence="9">
    <location>
        <begin position="245"/>
        <end position="265"/>
    </location>
</feature>
<dbReference type="Pfam" id="PF09594">
    <property type="entry name" value="GT87"/>
    <property type="match status" value="1"/>
</dbReference>
<sequence length="506" mass="55952">MSYNNPMHRPSPRLVLGLLAWGLAVAVGVQRAERAVHSFDNAADLPPERRRDDGNNGHAQIDFGGQWVMGRMVATGHARQLYDRTVQRPVVREAFPESAESPWARRHEPAAGVKPWSDDDPRHDAESMMHWFVGRDSPDGAKAVGGPLYPPVHGFVMAPLGMLPDPHVAYRVLQVVLFAVVAFIGLGVRRLSDGRIAWPVAVAFAFFFTGCEAALDLAQNSAVTVLILVWGWVLVKNDRDVAGGVVWGLLVYKPLWGATFFLVPLMMGRFRFCAAMVLTGAGLAAMTLPVVGVETWRDWLAVGKEASELYNLNRNWVFLSRDLFGLPRRILIDTSLPESQRGRLDATLLGWALWGFVFTGTAFVFLRHAARRVPTGPLAGFAFLGAYLCCYRFIYYDAFVAAFPLAVLFANPSRLIGPKWWDGLRSVPVLIVAALLLLENHFSPWQYELIGTSLNAGVDYPWDTVLLLGLWAWLGVKLSRAKAQGRPSLGFRPESTDYLLGGEIGC</sequence>
<feature type="region of interest" description="Disordered" evidence="8">
    <location>
        <begin position="98"/>
        <end position="119"/>
    </location>
</feature>
<keyword evidence="4 9" id="KW-0812">Transmembrane</keyword>
<reference evidence="11" key="1">
    <citation type="submission" date="2019-08" db="EMBL/GenBank/DDBJ databases">
        <title>Limnoglobus roseus gen. nov., sp. nov., a novel freshwater planctomycete with a giant genome from the family Gemmataceae.</title>
        <authorList>
            <person name="Kulichevskaya I.S."/>
            <person name="Naumoff D.G."/>
            <person name="Miroshnikov K."/>
            <person name="Ivanova A."/>
            <person name="Philippov D.A."/>
            <person name="Hakobyan A."/>
            <person name="Rijpstra I.C."/>
            <person name="Sinninghe Damste J.S."/>
            <person name="Liesack W."/>
            <person name="Dedysh S.N."/>
        </authorList>
    </citation>
    <scope>NUCLEOTIDE SEQUENCE [LARGE SCALE GENOMIC DNA]</scope>
    <source>
        <strain evidence="11">PX52</strain>
    </source>
</reference>
<evidence type="ECO:0000256" key="7">
    <source>
        <dbReference type="ARBA" id="ARBA00024033"/>
    </source>
</evidence>
<feature type="transmembrane region" description="Helical" evidence="9">
    <location>
        <begin position="272"/>
        <end position="291"/>
    </location>
</feature>
<keyword evidence="11" id="KW-1185">Reference proteome</keyword>
<evidence type="ECO:0000256" key="9">
    <source>
        <dbReference type="SAM" id="Phobius"/>
    </source>
</evidence>
<keyword evidence="5 9" id="KW-1133">Transmembrane helix</keyword>
<dbReference type="Proteomes" id="UP000324974">
    <property type="component" value="Chromosome"/>
</dbReference>
<evidence type="ECO:0000256" key="1">
    <source>
        <dbReference type="ARBA" id="ARBA00004651"/>
    </source>
</evidence>
<evidence type="ECO:0000256" key="5">
    <source>
        <dbReference type="ARBA" id="ARBA00022989"/>
    </source>
</evidence>
<comment type="subcellular location">
    <subcellularLocation>
        <location evidence="1">Cell membrane</location>
        <topology evidence="1">Multi-pass membrane protein</topology>
    </subcellularLocation>
</comment>
<evidence type="ECO:0000313" key="10">
    <source>
        <dbReference type="EMBL" id="QEL15265.1"/>
    </source>
</evidence>
<feature type="transmembrane region" description="Helical" evidence="9">
    <location>
        <begin position="200"/>
        <end position="233"/>
    </location>
</feature>
<feature type="transmembrane region" description="Helical" evidence="9">
    <location>
        <begin position="168"/>
        <end position="188"/>
    </location>
</feature>
<name>A0A5C1A9N4_9BACT</name>
<dbReference type="InterPro" id="IPR018584">
    <property type="entry name" value="GT87"/>
</dbReference>
<keyword evidence="3" id="KW-0808">Transferase</keyword>
<keyword evidence="6 9" id="KW-0472">Membrane</keyword>